<organism evidence="1 2">
    <name type="scientific">Populus alba</name>
    <name type="common">White poplar</name>
    <dbReference type="NCBI Taxonomy" id="43335"/>
    <lineage>
        <taxon>Eukaryota</taxon>
        <taxon>Viridiplantae</taxon>
        <taxon>Streptophyta</taxon>
        <taxon>Embryophyta</taxon>
        <taxon>Tracheophyta</taxon>
        <taxon>Spermatophyta</taxon>
        <taxon>Magnoliopsida</taxon>
        <taxon>eudicotyledons</taxon>
        <taxon>Gunneridae</taxon>
        <taxon>Pentapetalae</taxon>
        <taxon>rosids</taxon>
        <taxon>fabids</taxon>
        <taxon>Malpighiales</taxon>
        <taxon>Salicaceae</taxon>
        <taxon>Saliceae</taxon>
        <taxon>Populus</taxon>
    </lineage>
</organism>
<gene>
    <name evidence="1" type="ORF">D5086_017436</name>
</gene>
<accession>A0ACC4BY95</accession>
<reference evidence="1 2" key="1">
    <citation type="journal article" date="2024" name="Plant Biotechnol. J.">
        <title>Genome and CRISPR/Cas9 system of a widespread forest tree (Populus alba) in the world.</title>
        <authorList>
            <person name="Liu Y.J."/>
            <person name="Jiang P.F."/>
            <person name="Han X.M."/>
            <person name="Li X.Y."/>
            <person name="Wang H.M."/>
            <person name="Wang Y.J."/>
            <person name="Wang X.X."/>
            <person name="Zeng Q.Y."/>
        </authorList>
    </citation>
    <scope>NUCLEOTIDE SEQUENCE [LARGE SCALE GENOMIC DNA]</scope>
    <source>
        <strain evidence="2">cv. PAL-ZL1</strain>
    </source>
</reference>
<sequence>MAKNKRKAKAFATRGKRTQLPSGLDDHNSYVLALRAPDSSLLASSSTSSSLHPPSVHTEGPASLSPIPEDVSCNLEIPLPDLEVVTVEDCSDDEPLADALLADEQLDLDFSDDDGGDMPSHVPSPSVSVPPSSSAACLPLSPKASQGYPSSSITVADATPISYSGTPSGLASPSSPRSRSFSPPRVTQGCLPPAIPYATPSPVTSPLEVQPIPAPSVEPAHPVQLNALSSSDTYTDWIAMEPRRKAKKHNRPNPKGKEVISDDMETYVAPSNCAGMTGPPRAKDPPTSTVVTRPSSTTRPTPTLLINPHDGPPNLVTVTDNRRAPPPHSRVS</sequence>
<name>A0ACC4BY95_POPAL</name>
<keyword evidence="2" id="KW-1185">Reference proteome</keyword>
<protein>
    <submittedName>
        <fullName evidence="1">Uncharacterized protein</fullName>
    </submittedName>
</protein>
<evidence type="ECO:0000313" key="1">
    <source>
        <dbReference type="EMBL" id="KAL3583104.1"/>
    </source>
</evidence>
<evidence type="ECO:0000313" key="2">
    <source>
        <dbReference type="Proteomes" id="UP000309997"/>
    </source>
</evidence>
<comment type="caution">
    <text evidence="1">The sequence shown here is derived from an EMBL/GenBank/DDBJ whole genome shotgun (WGS) entry which is preliminary data.</text>
</comment>
<dbReference type="EMBL" id="RCHU02000008">
    <property type="protein sequence ID" value="KAL3583104.1"/>
    <property type="molecule type" value="Genomic_DNA"/>
</dbReference>
<proteinExistence type="predicted"/>
<dbReference type="Proteomes" id="UP000309997">
    <property type="component" value="Unassembled WGS sequence"/>
</dbReference>